<proteinExistence type="predicted"/>
<dbReference type="STRING" id="37658.SAMN05661086_01706"/>
<feature type="coiled-coil region" evidence="1">
    <location>
        <begin position="80"/>
        <end position="107"/>
    </location>
</feature>
<accession>A0A1I6JI68</accession>
<keyword evidence="6" id="KW-1185">Reference proteome</keyword>
<evidence type="ECO:0000259" key="4">
    <source>
        <dbReference type="Pfam" id="PF20155"/>
    </source>
</evidence>
<feature type="domain" description="Tape measure protein N-terminal" evidence="4">
    <location>
        <begin position="160"/>
        <end position="345"/>
    </location>
</feature>
<dbReference type="NCBIfam" id="TIGR02675">
    <property type="entry name" value="tape_meas_nterm"/>
    <property type="match status" value="1"/>
</dbReference>
<feature type="transmembrane region" description="Helical" evidence="3">
    <location>
        <begin position="393"/>
        <end position="410"/>
    </location>
</feature>
<dbReference type="InterPro" id="IPR013491">
    <property type="entry name" value="Tape_meas_N"/>
</dbReference>
<reference evidence="5 6" key="1">
    <citation type="submission" date="2016-10" db="EMBL/GenBank/DDBJ databases">
        <authorList>
            <person name="de Groot N.N."/>
        </authorList>
    </citation>
    <scope>NUCLEOTIDE SEQUENCE [LARGE SCALE GENOMIC DNA]</scope>
    <source>
        <strain evidence="5 6">743A</strain>
    </source>
</reference>
<evidence type="ECO:0000313" key="5">
    <source>
        <dbReference type="EMBL" id="SFR78584.1"/>
    </source>
</evidence>
<name>A0A1I6JI68_9FIRM</name>
<keyword evidence="1" id="KW-0175">Coiled coil</keyword>
<dbReference type="Pfam" id="PF20155">
    <property type="entry name" value="TMP_3"/>
    <property type="match status" value="1"/>
</dbReference>
<dbReference type="OrthoDB" id="1677957at2"/>
<evidence type="ECO:0000256" key="1">
    <source>
        <dbReference type="SAM" id="Coils"/>
    </source>
</evidence>
<organism evidence="5 6">
    <name type="scientific">Anaeromicropila populeti</name>
    <dbReference type="NCBI Taxonomy" id="37658"/>
    <lineage>
        <taxon>Bacteria</taxon>
        <taxon>Bacillati</taxon>
        <taxon>Bacillota</taxon>
        <taxon>Clostridia</taxon>
        <taxon>Lachnospirales</taxon>
        <taxon>Lachnospiraceae</taxon>
        <taxon>Anaeromicropila</taxon>
    </lineage>
</organism>
<keyword evidence="3" id="KW-1133">Transmembrane helix</keyword>
<evidence type="ECO:0000313" key="6">
    <source>
        <dbReference type="Proteomes" id="UP000199659"/>
    </source>
</evidence>
<sequence>MATLATMLIVLDGYSTMLDKVNKQTTQFNKKTAQAIGYTTKFSNKLKALGASASKTSVGIDKTVTKISKLNSAKKSIQVLNTLSDKLDNVQKNAEQATKKITDLGKKASTSIAAASTAVEAAGDSAEPTKKSEEKPKKRKSMIGSLLKKYTSKDALVNGMQMVDKFTDTGTKLGLISKGKDSKEALQNKVFGAANRTNSSYYDMAGNVSTMGQAAGDSFKSNNELIGFTELSQKAIEMGGGSDTAGSIGKLAEAMSEKTISGDAFSSIANSAPVMVDAIADYTGKSKSEIEELGKQGIITGEILKNAMLASGDSINQKYEKMPMTFSDIWTRIQNSALQAFSGIMEKISELINGDDFQKVLNGIMNGFEALGNVANDIISVISEVAGVFADNWSWISPIILGIVAALIAYNAIMEISAIVSGIQAVALGILAVMQNGFNASLAVCPLTWIILLIIAVITIIYAAVAAVNHFAGTSISATGIIFGLLAGYATCLYNVFAYCWNVVAAFVEFFANVFNHPVYAVKSLIGNLATNVLDMIISMIGGFDQLATNIANSFLKGANKAIEVINGLGNIAKKLGLKGWKIDPLELSTSITSDLEDLKSNINKWVGPEPDDYWSATTLNQKDVKDSYDNGYEFGKNQEDNIGDKVDKLFSGNDGLTNPTVPTTPFDPDSFGTTADPVTVTGTGTNGAVDVNMADEDKQYLRDLAERDYINKFSTATLAPNVQISFGDVNNVTDIDAVTGRIRRILQEEIAMTGEGGY</sequence>
<feature type="region of interest" description="Disordered" evidence="2">
    <location>
        <begin position="120"/>
        <end position="141"/>
    </location>
</feature>
<feature type="transmembrane region" description="Helical" evidence="3">
    <location>
        <begin position="440"/>
        <end position="464"/>
    </location>
</feature>
<dbReference type="AlphaFoldDB" id="A0A1I6JI68"/>
<keyword evidence="3" id="KW-0472">Membrane</keyword>
<keyword evidence="3" id="KW-0812">Transmembrane</keyword>
<gene>
    <name evidence="5" type="ORF">SAMN05661086_01706</name>
</gene>
<feature type="compositionally biased region" description="Basic and acidic residues" evidence="2">
    <location>
        <begin position="127"/>
        <end position="136"/>
    </location>
</feature>
<feature type="transmembrane region" description="Helical" evidence="3">
    <location>
        <begin position="417"/>
        <end position="434"/>
    </location>
</feature>
<evidence type="ECO:0000256" key="2">
    <source>
        <dbReference type="SAM" id="MobiDB-lite"/>
    </source>
</evidence>
<dbReference type="Proteomes" id="UP000199659">
    <property type="component" value="Unassembled WGS sequence"/>
</dbReference>
<dbReference type="RefSeq" id="WP_092560257.1">
    <property type="nucleotide sequence ID" value="NZ_FOYZ01000005.1"/>
</dbReference>
<evidence type="ECO:0000256" key="3">
    <source>
        <dbReference type="SAM" id="Phobius"/>
    </source>
</evidence>
<protein>
    <submittedName>
        <fullName evidence="5">Tape measure domain-containing protein</fullName>
    </submittedName>
</protein>
<dbReference type="EMBL" id="FOYZ01000005">
    <property type="protein sequence ID" value="SFR78584.1"/>
    <property type="molecule type" value="Genomic_DNA"/>
</dbReference>